<dbReference type="AlphaFoldDB" id="A5WD08"/>
<name>A5WD08_PSYWF</name>
<accession>A5WD08</accession>
<protein>
    <submittedName>
        <fullName evidence="1">Na+-dependent transporter-like protein</fullName>
    </submittedName>
</protein>
<dbReference type="Gene3D" id="1.20.1530.20">
    <property type="match status" value="1"/>
</dbReference>
<dbReference type="EMBL" id="CP000713">
    <property type="protein sequence ID" value="ABQ93549.1"/>
    <property type="molecule type" value="Genomic_DNA"/>
</dbReference>
<dbReference type="InterPro" id="IPR038770">
    <property type="entry name" value="Na+/solute_symporter_sf"/>
</dbReference>
<dbReference type="eggNOG" id="COG0385">
    <property type="taxonomic scope" value="Bacteria"/>
</dbReference>
<dbReference type="KEGG" id="prw:PsycPRwf_0594"/>
<proteinExistence type="predicted"/>
<evidence type="ECO:0000313" key="1">
    <source>
        <dbReference type="EMBL" id="ABQ93549.1"/>
    </source>
</evidence>
<reference evidence="1" key="1">
    <citation type="submission" date="2007-05" db="EMBL/GenBank/DDBJ databases">
        <title>Complete sequence of chromosome of Psychrobacter sp. PRwf-1.</title>
        <authorList>
            <consortium name="US DOE Joint Genome Institute"/>
            <person name="Copeland A."/>
            <person name="Lucas S."/>
            <person name="Lapidus A."/>
            <person name="Barry K."/>
            <person name="Detter J.C."/>
            <person name="Glavina del Rio T."/>
            <person name="Hammon N."/>
            <person name="Israni S."/>
            <person name="Dalin E."/>
            <person name="Tice H."/>
            <person name="Pitluck S."/>
            <person name="Chain P."/>
            <person name="Malfatti S."/>
            <person name="Shin M."/>
            <person name="Vergez L."/>
            <person name="Schmutz J."/>
            <person name="Larimer F."/>
            <person name="Land M."/>
            <person name="Hauser L."/>
            <person name="Kyrpides N."/>
            <person name="Kim E."/>
            <person name="Tiedje J."/>
            <person name="Richardson P."/>
        </authorList>
    </citation>
    <scope>NUCLEOTIDE SEQUENCE [LARGE SCALE GENOMIC DNA]</scope>
    <source>
        <strain evidence="1">PRwf-1</strain>
    </source>
</reference>
<dbReference type="HOGENOM" id="CLU_2525125_0_0_6"/>
<sequence>MSQESYRASNRQSLAVDRQNLCNLGATQRRAIMIEVGMQNSGLGAALAATYFNPAASLPSAIFSVWHNFSGALVANFFVRKDKA</sequence>
<organism evidence="1">
    <name type="scientific">Psychrobacter sp. (strain PRwf-1)</name>
    <dbReference type="NCBI Taxonomy" id="349106"/>
    <lineage>
        <taxon>Bacteria</taxon>
        <taxon>Pseudomonadati</taxon>
        <taxon>Pseudomonadota</taxon>
        <taxon>Gammaproteobacteria</taxon>
        <taxon>Moraxellales</taxon>
        <taxon>Moraxellaceae</taxon>
        <taxon>Psychrobacter</taxon>
    </lineage>
</organism>
<gene>
    <name evidence="1" type="ordered locus">PsycPRwf_0594</name>
</gene>